<dbReference type="AlphaFoldDB" id="A0A7H8T9S4"/>
<feature type="signal peptide" evidence="1">
    <location>
        <begin position="1"/>
        <end position="18"/>
    </location>
</feature>
<dbReference type="EMBL" id="CP056041">
    <property type="protein sequence ID" value="QKZ20243.1"/>
    <property type="molecule type" value="Genomic_DNA"/>
</dbReference>
<feature type="chain" id="PRO_5028841008" evidence="1">
    <location>
        <begin position="19"/>
        <end position="124"/>
    </location>
</feature>
<evidence type="ECO:0000313" key="3">
    <source>
        <dbReference type="Proteomes" id="UP000509418"/>
    </source>
</evidence>
<accession>A0A7H8T9S4</accession>
<evidence type="ECO:0000256" key="1">
    <source>
        <dbReference type="SAM" id="SignalP"/>
    </source>
</evidence>
<keyword evidence="3" id="KW-1185">Reference proteome</keyword>
<gene>
    <name evidence="2" type="ORF">HUT05_24540</name>
</gene>
<reference evidence="2 3" key="1">
    <citation type="submission" date="2020-06" db="EMBL/GenBank/DDBJ databases">
        <title>Genome mining for natural products.</title>
        <authorList>
            <person name="Zhang B."/>
            <person name="Shi J."/>
            <person name="Ge H."/>
        </authorList>
    </citation>
    <scope>NUCLEOTIDE SEQUENCE [LARGE SCALE GENOMIC DNA]</scope>
    <source>
        <strain evidence="2 3">NA02069</strain>
    </source>
</reference>
<organism evidence="2 3">
    <name type="scientific">Streptomyces chartreusis</name>
    <dbReference type="NCBI Taxonomy" id="1969"/>
    <lineage>
        <taxon>Bacteria</taxon>
        <taxon>Bacillati</taxon>
        <taxon>Actinomycetota</taxon>
        <taxon>Actinomycetes</taxon>
        <taxon>Kitasatosporales</taxon>
        <taxon>Streptomycetaceae</taxon>
        <taxon>Streptomyces</taxon>
    </lineage>
</organism>
<protein>
    <submittedName>
        <fullName evidence="2">Uncharacterized protein</fullName>
    </submittedName>
</protein>
<proteinExistence type="predicted"/>
<evidence type="ECO:0000313" key="2">
    <source>
        <dbReference type="EMBL" id="QKZ20243.1"/>
    </source>
</evidence>
<dbReference type="RefSeq" id="WP_176576313.1">
    <property type="nucleotide sequence ID" value="NZ_CBDRGH010000029.1"/>
</dbReference>
<keyword evidence="1" id="KW-0732">Signal</keyword>
<dbReference type="Proteomes" id="UP000509418">
    <property type="component" value="Chromosome"/>
</dbReference>
<name>A0A7H8T9S4_STRCX</name>
<sequence>MGALFVSASLLSAPSASAADGDTGVSIRLYDHQTDVNSVASFTAYGDELQACDWLADGYGAKASLYKNVYNGNGTFIKSVSVGGKGNCRTNTQNVGEGTVVWIKLCITKDGQNLRCKWSDYGHA</sequence>